<dbReference type="Proteomes" id="UP000199006">
    <property type="component" value="Unassembled WGS sequence"/>
</dbReference>
<dbReference type="STRING" id="29563.SAMN02983006_01967"/>
<accession>A0A1I4KC69</accession>
<proteinExistence type="predicted"/>
<evidence type="ECO:0000313" key="1">
    <source>
        <dbReference type="EMBL" id="SFL76422.1"/>
    </source>
</evidence>
<reference evidence="1 2" key="1">
    <citation type="submission" date="2016-10" db="EMBL/GenBank/DDBJ databases">
        <authorList>
            <person name="de Groot N.N."/>
        </authorList>
    </citation>
    <scope>NUCLEOTIDE SEQUENCE [LARGE SCALE GENOMIC DNA]</scope>
    <source>
        <strain evidence="1 2">ATCC 51327</strain>
    </source>
</reference>
<protein>
    <submittedName>
        <fullName evidence="1">Uncharacterized protein</fullName>
    </submittedName>
</protein>
<sequence>MEFFLSTLKYFSKNIFDILKSLSIIVASFAALKGINEWRRELKSKKQMELAEEVLVLFYQCKDHIKMIRNPFSYKGEGSTRKSSSGETPQ</sequence>
<evidence type="ECO:0000313" key="2">
    <source>
        <dbReference type="Proteomes" id="UP000199006"/>
    </source>
</evidence>
<name>A0A1I4KC69_9FIRM</name>
<gene>
    <name evidence="1" type="ORF">SAMN02983006_01967</name>
</gene>
<organism evidence="1 2">
    <name type="scientific">Halanaerobium salsuginis</name>
    <dbReference type="NCBI Taxonomy" id="29563"/>
    <lineage>
        <taxon>Bacteria</taxon>
        <taxon>Bacillati</taxon>
        <taxon>Bacillota</taxon>
        <taxon>Clostridia</taxon>
        <taxon>Halanaerobiales</taxon>
        <taxon>Halanaerobiaceae</taxon>
        <taxon>Halanaerobium</taxon>
    </lineage>
</organism>
<dbReference type="AlphaFoldDB" id="A0A1I4KC69"/>
<dbReference type="OrthoDB" id="1425477at2"/>
<dbReference type="EMBL" id="FOTI01000030">
    <property type="protein sequence ID" value="SFL76422.1"/>
    <property type="molecule type" value="Genomic_DNA"/>
</dbReference>
<keyword evidence="2" id="KW-1185">Reference proteome</keyword>